<reference evidence="3 4" key="1">
    <citation type="journal article" date="2011" name="Genome Biol. Evol.">
        <title>Integration of the genetic map and genome assembly of fugu facilitates insights into distinct features of genome evolution in teleosts and mammals.</title>
        <authorList>
            <person name="Kai W."/>
            <person name="Kikuchi K."/>
            <person name="Tohari S."/>
            <person name="Chew A.K."/>
            <person name="Tay A."/>
            <person name="Fujiwara A."/>
            <person name="Hosoya S."/>
            <person name="Suetake H."/>
            <person name="Naruse K."/>
            <person name="Brenner S."/>
            <person name="Suzuki Y."/>
            <person name="Venkatesh B."/>
        </authorList>
    </citation>
    <scope>NUCLEOTIDE SEQUENCE [LARGE SCALE GENOMIC DNA]</scope>
</reference>
<feature type="compositionally biased region" description="Low complexity" evidence="1">
    <location>
        <begin position="813"/>
        <end position="822"/>
    </location>
</feature>
<dbReference type="FunCoup" id="A0A3B5K561">
    <property type="interactions" value="492"/>
</dbReference>
<feature type="compositionally biased region" description="Low complexity" evidence="1">
    <location>
        <begin position="335"/>
        <end position="362"/>
    </location>
</feature>
<evidence type="ECO:0000313" key="4">
    <source>
        <dbReference type="Proteomes" id="UP000005226"/>
    </source>
</evidence>
<feature type="compositionally biased region" description="Low complexity" evidence="1">
    <location>
        <begin position="1032"/>
        <end position="1042"/>
    </location>
</feature>
<dbReference type="CTD" id="114785"/>
<dbReference type="SMART" id="SM00391">
    <property type="entry name" value="MBD"/>
    <property type="match status" value="1"/>
</dbReference>
<sequence length="1651" mass="174433">MMGGGETVSGNKDGVHPTVHVPIGWQRRVEGGQVIYVSPSGAALSSLDEVKTYLLSDGTCKCGLECPLIIHKVFNFTLGVKVEQHSQPSGKAEQDMTKLCNHRRKVVAMAALCRSMQVSQLPFANLQYSEVNNGADTRDPKRVLVEQEEKDHGIYYPKLHPVPTRVHGNLPPNTCASPKSPHQFIYPYNGSSTVLHATTQAHHPLEALRRLHHSTPFQNSSCTYSVSQRSSHTPSPQNPFQGQITSKTPETPASPRLVSLSSPPPSSPVTIVGGGRGPQPNTHYPHSVIVGGSPVSPSPSSSPSVINMNSVSPRQRSRHPSTSLSPFSEGGGSSVGQQGSNFSQRKKSSSSTPHSPASGGSPNPSPLFPKYKLEDILEQFKNSGNSSTNNHHLLIPINTPLLSNQSSNTCAVSSKPSNSTMSPSPSSGPPNFDVNSAGPSSLPPGAFLNQHHSHQSKLSNTPSFPASTLLSAAAKAQLANQITQAQNSNVASKPVRMPSLEMLKEGQQPSSQVINSTLINSHTFPTIRPPNPSLASASSILLPSSQSLAQSLPHLPATVERSALHRKRHRRSPTVLGTQKDPQHVANGLSKTPPTDAISATAINLSTSSSIPSQLHSSSTSAVQNQSAVMLENHLLLHPGQAQRLPAPRQIAQLCRPPRQNEALDFTTHVTTTPLGLDPPTQPLSALLHLLSVQNAQAASSVASSAPAQLVSVSNEENGHTNKQSSRLSPSSPSSHSNLRHQKRRSPCSNNNTNPPSSGSSPFPSSLPQQQSPSPSSPLGLLQTQLHPQSAASSPPQRSCASTLLPNTNVALPNSSGSSGHVSPPPSDKRHLPTVGCVSHHPMQEASAHDTVIRGTGVNSMSAAVDPVQSQGGVALAVSSSPKPLDLSNHVLALLAASSTVPQGEGSSNLTSDVVMSSQESSLAGTEDPKGLDPRVSIMTKSPEAISPLPTVSCLEDNQHPHTTSAVGDSTTPLPLAEAFPFMNQEQLLQLLSSTGGLPSLLDPAVLASLSLGGLWLGGQQAHIPHASGTPQSLTEQQQSQEQQELLIQEAQQQNQDQQQKQQINSNPLFPLLPLLCGAQGELPLNLLGLLPTPASAPAPGQEADLGLVEKTSLQALLMASLLLGQQQAQLLPLSGLAQLSQVSLEVPLQQPQQIPNTLEGLTLDKTSGLLDPSSLQGTGLLDITQGLLSIPTSAEGATQALQSLLLPTAFPPPPATFLPLSPALLTAALSSADLHSSPHPHLAPAQQTQHSQPQVSGDAGVDTLIPLPLQSKDNPILQHLLPTLLNPTVLGDLSAVPGLHSMLGIGTGSILLPPVQTSALGMPLLHGPDGAMNLLSNIQLNLAPPSEEEKPVSLQESQSPTPHKGIPDPQIAPEVVPSPTAPAPEPTPPPPRVSEGRSVIDPYTSFMDTIYTSFLQVSAKEQEDRAHLGPSDPTSPFCALPPVPFPAERHSPSNPVQTLPQASAPLSLSPRRACSLRNPDLSRLSLEAAAHSPAQGTPKPTEDGSTPPLQRKPLMVEGHTHPEPPLPSTYLEETKTDCTGPAVAVYPYVEAEVAREGHLHHVGYLSPRDGVSSEETARMLLHREQGRDQEGTMGGARRGRKRKQTLQNVLEDFRDMDATALEETKATTALLKPERSVRGRRRRGARSQRQ</sequence>
<protein>
    <submittedName>
        <fullName evidence="3">Methyl-CpG-binding domain protein 5-like</fullName>
    </submittedName>
</protein>
<feature type="domain" description="MBD" evidence="2">
    <location>
        <begin position="11"/>
        <end position="81"/>
    </location>
</feature>
<feature type="compositionally biased region" description="Polar residues" evidence="1">
    <location>
        <begin position="1246"/>
        <end position="1256"/>
    </location>
</feature>
<dbReference type="OrthoDB" id="641149at2759"/>
<feature type="region of interest" description="Disordered" evidence="1">
    <location>
        <begin position="900"/>
        <end position="933"/>
    </location>
</feature>
<feature type="region of interest" description="Disordered" evidence="1">
    <location>
        <begin position="1490"/>
        <end position="1528"/>
    </location>
</feature>
<gene>
    <name evidence="3" type="primary">mbd6</name>
</gene>
<feature type="compositionally biased region" description="Basic residues" evidence="1">
    <location>
        <begin position="1639"/>
        <end position="1651"/>
    </location>
</feature>
<feature type="region of interest" description="Disordered" evidence="1">
    <location>
        <begin position="1585"/>
        <end position="1607"/>
    </location>
</feature>
<feature type="region of interest" description="Disordered" evidence="1">
    <location>
        <begin position="1423"/>
        <end position="1475"/>
    </location>
</feature>
<proteinExistence type="predicted"/>
<feature type="region of interest" description="Disordered" evidence="1">
    <location>
        <begin position="1023"/>
        <end position="1042"/>
    </location>
</feature>
<dbReference type="GO" id="GO:0005634">
    <property type="term" value="C:nucleus"/>
    <property type="evidence" value="ECO:0007669"/>
    <property type="project" value="TreeGrafter"/>
</dbReference>
<feature type="compositionally biased region" description="Low complexity" evidence="1">
    <location>
        <begin position="747"/>
        <end position="802"/>
    </location>
</feature>
<dbReference type="Proteomes" id="UP000005226">
    <property type="component" value="Chromosome 3"/>
</dbReference>
<feature type="region of interest" description="Disordered" evidence="1">
    <location>
        <begin position="1345"/>
        <end position="1399"/>
    </location>
</feature>
<dbReference type="PROSITE" id="PS50982">
    <property type="entry name" value="MBD"/>
    <property type="match status" value="1"/>
</dbReference>
<dbReference type="GeneID" id="105416256"/>
<dbReference type="InParanoid" id="A0A3B5K561"/>
<evidence type="ECO:0000313" key="3">
    <source>
        <dbReference type="Ensembl" id="ENSTRUP00000048474.1"/>
    </source>
</evidence>
<dbReference type="RefSeq" id="XP_011600713.1">
    <property type="nucleotide sequence ID" value="XM_011602411.2"/>
</dbReference>
<feature type="region of interest" description="Disordered" evidence="1">
    <location>
        <begin position="1236"/>
        <end position="1258"/>
    </location>
</feature>
<dbReference type="GO" id="GO:0003682">
    <property type="term" value="F:chromatin binding"/>
    <property type="evidence" value="ECO:0007669"/>
    <property type="project" value="TreeGrafter"/>
</dbReference>
<dbReference type="RefSeq" id="XP_029689299.1">
    <property type="nucleotide sequence ID" value="XM_029833439.1"/>
</dbReference>
<dbReference type="OMA" id="PFANFHH"/>
<feature type="compositionally biased region" description="Low complexity" evidence="1">
    <location>
        <begin position="287"/>
        <end position="313"/>
    </location>
</feature>
<feature type="compositionally biased region" description="Polar residues" evidence="1">
    <location>
        <begin position="1453"/>
        <end position="1467"/>
    </location>
</feature>
<dbReference type="GeneTree" id="ENSGT00530000064137"/>
<dbReference type="Ensembl" id="ENSTRUT00000053638.2">
    <property type="protein sequence ID" value="ENSTRUP00000048474.1"/>
    <property type="gene ID" value="ENSTRUG00000021969.2"/>
</dbReference>
<feature type="compositionally biased region" description="Polar residues" evidence="1">
    <location>
        <begin position="900"/>
        <end position="924"/>
    </location>
</feature>
<feature type="compositionally biased region" description="Polar residues" evidence="1">
    <location>
        <begin position="219"/>
        <end position="251"/>
    </location>
</feature>
<dbReference type="STRING" id="31033.ENSTRUP00000048474"/>
<dbReference type="PANTHER" id="PTHR16112">
    <property type="entry name" value="METHYL-CPG BINDING PROTEIN, DROSOPHILA"/>
    <property type="match status" value="1"/>
</dbReference>
<evidence type="ECO:0000259" key="2">
    <source>
        <dbReference type="PROSITE" id="PS50982"/>
    </source>
</evidence>
<name>A0A3B5K561_TAKRU</name>
<dbReference type="InterPro" id="IPR016177">
    <property type="entry name" value="DNA-bd_dom_sf"/>
</dbReference>
<dbReference type="GO" id="GO:0010369">
    <property type="term" value="C:chromocenter"/>
    <property type="evidence" value="ECO:0007669"/>
    <property type="project" value="TreeGrafter"/>
</dbReference>
<evidence type="ECO:0000256" key="1">
    <source>
        <dbReference type="SAM" id="MobiDB-lite"/>
    </source>
</evidence>
<organism evidence="3 4">
    <name type="scientific">Takifugu rubripes</name>
    <name type="common">Japanese pufferfish</name>
    <name type="synonym">Fugu rubripes</name>
    <dbReference type="NCBI Taxonomy" id="31033"/>
    <lineage>
        <taxon>Eukaryota</taxon>
        <taxon>Metazoa</taxon>
        <taxon>Chordata</taxon>
        <taxon>Craniata</taxon>
        <taxon>Vertebrata</taxon>
        <taxon>Euteleostomi</taxon>
        <taxon>Actinopterygii</taxon>
        <taxon>Neopterygii</taxon>
        <taxon>Teleostei</taxon>
        <taxon>Neoteleostei</taxon>
        <taxon>Acanthomorphata</taxon>
        <taxon>Eupercaria</taxon>
        <taxon>Tetraodontiformes</taxon>
        <taxon>Tetradontoidea</taxon>
        <taxon>Tetraodontidae</taxon>
        <taxon>Takifugu</taxon>
    </lineage>
</organism>
<reference evidence="3" key="2">
    <citation type="submission" date="2025-08" db="UniProtKB">
        <authorList>
            <consortium name="Ensembl"/>
        </authorList>
    </citation>
    <scope>IDENTIFICATION</scope>
</reference>
<dbReference type="PANTHER" id="PTHR16112:SF17">
    <property type="entry name" value="METHYL-CPG-BINDING DOMAIN PROTEIN 6"/>
    <property type="match status" value="1"/>
</dbReference>
<dbReference type="InterPro" id="IPR001739">
    <property type="entry name" value="Methyl_CpG_DNA-bd"/>
</dbReference>
<feature type="region of interest" description="Disordered" evidence="1">
    <location>
        <begin position="219"/>
        <end position="369"/>
    </location>
</feature>
<feature type="region of interest" description="Disordered" evidence="1">
    <location>
        <begin position="405"/>
        <end position="462"/>
    </location>
</feature>
<feature type="region of interest" description="Disordered" evidence="1">
    <location>
        <begin position="1625"/>
        <end position="1651"/>
    </location>
</feature>
<keyword evidence="4" id="KW-1185">Reference proteome</keyword>
<feature type="region of interest" description="Disordered" evidence="1">
    <location>
        <begin position="559"/>
        <end position="596"/>
    </location>
</feature>
<feature type="compositionally biased region" description="Low complexity" evidence="1">
    <location>
        <begin position="413"/>
        <end position="425"/>
    </location>
</feature>
<dbReference type="GO" id="GO:0003677">
    <property type="term" value="F:DNA binding"/>
    <property type="evidence" value="ECO:0007669"/>
    <property type="project" value="InterPro"/>
</dbReference>
<feature type="compositionally biased region" description="Low complexity" evidence="1">
    <location>
        <begin position="725"/>
        <end position="737"/>
    </location>
</feature>
<dbReference type="KEGG" id="tru:105416256"/>
<dbReference type="SUPFAM" id="SSF54171">
    <property type="entry name" value="DNA-binding domain"/>
    <property type="match status" value="1"/>
</dbReference>
<feature type="region of interest" description="Disordered" evidence="1">
    <location>
        <begin position="712"/>
        <end position="833"/>
    </location>
</feature>
<feature type="compositionally biased region" description="Pro residues" evidence="1">
    <location>
        <begin position="1380"/>
        <end position="1393"/>
    </location>
</feature>
<reference evidence="3" key="3">
    <citation type="submission" date="2025-09" db="UniProtKB">
        <authorList>
            <consortium name="Ensembl"/>
        </authorList>
    </citation>
    <scope>IDENTIFICATION</scope>
</reference>
<accession>A0A3B5K561</accession>